<feature type="transmembrane region" description="Helical" evidence="6">
    <location>
        <begin position="517"/>
        <end position="542"/>
    </location>
</feature>
<evidence type="ECO:0000256" key="3">
    <source>
        <dbReference type="ARBA" id="ARBA00022989"/>
    </source>
</evidence>
<evidence type="ECO:0000256" key="6">
    <source>
        <dbReference type="SAM" id="Phobius"/>
    </source>
</evidence>
<keyword evidence="8" id="KW-1185">Reference proteome</keyword>
<name>A0A167EHA8_9HYPO</name>
<dbReference type="SUPFAM" id="SSF103473">
    <property type="entry name" value="MFS general substrate transporter"/>
    <property type="match status" value="1"/>
</dbReference>
<dbReference type="Gene3D" id="1.20.1250.20">
    <property type="entry name" value="MFS general substrate transporter like domains"/>
    <property type="match status" value="1"/>
</dbReference>
<evidence type="ECO:0000313" key="8">
    <source>
        <dbReference type="Proteomes" id="UP000076863"/>
    </source>
</evidence>
<dbReference type="GO" id="GO:0022857">
    <property type="term" value="F:transmembrane transporter activity"/>
    <property type="evidence" value="ECO:0007669"/>
    <property type="project" value="InterPro"/>
</dbReference>
<feature type="transmembrane region" description="Helical" evidence="6">
    <location>
        <begin position="387"/>
        <end position="406"/>
    </location>
</feature>
<feature type="transmembrane region" description="Helical" evidence="6">
    <location>
        <begin position="183"/>
        <end position="208"/>
    </location>
</feature>
<feature type="transmembrane region" description="Helical" evidence="6">
    <location>
        <begin position="453"/>
        <end position="473"/>
    </location>
</feature>
<gene>
    <name evidence="7" type="ORF">BBO_04288</name>
</gene>
<dbReference type="Pfam" id="PF07690">
    <property type="entry name" value="MFS_1"/>
    <property type="match status" value="1"/>
</dbReference>
<dbReference type="GO" id="GO:0016020">
    <property type="term" value="C:membrane"/>
    <property type="evidence" value="ECO:0007669"/>
    <property type="project" value="UniProtKB-SubCell"/>
</dbReference>
<evidence type="ECO:0000313" key="7">
    <source>
        <dbReference type="EMBL" id="OAA43932.1"/>
    </source>
</evidence>
<comment type="subcellular location">
    <subcellularLocation>
        <location evidence="1">Membrane</location>
        <topology evidence="1">Multi-pass membrane protein</topology>
    </subcellularLocation>
</comment>
<feature type="transmembrane region" description="Helical" evidence="6">
    <location>
        <begin position="352"/>
        <end position="375"/>
    </location>
</feature>
<comment type="caution">
    <text evidence="7">The sequence shown here is derived from an EMBL/GenBank/DDBJ whole genome shotgun (WGS) entry which is preliminary data.</text>
</comment>
<feature type="transmembrane region" description="Helical" evidence="6">
    <location>
        <begin position="485"/>
        <end position="505"/>
    </location>
</feature>
<feature type="transmembrane region" description="Helical" evidence="6">
    <location>
        <begin position="427"/>
        <end position="447"/>
    </location>
</feature>
<sequence length="544" mass="58760">MLGAEDQSRRAHPVDQEDDDGRQYAEESPLLLRIPSDEESSPGAYPRPGGGGASPTVFNVTVAASVIILISDVVASVPMTPRLVIFEDIICRNYYDAWGGGGSGDSRMGDCKVEPVQAELAVINGWKETFDTIPGVLVSIPYGALANHIGRTNVLMLALFGSLLSECWLAMVCWFPQKLPLRALWFSGAFQLIGGGGATLMAMCYTMIADMCTPQQSQRLILCQNALGLTEGFLVRLVQNRTAAFSYVQAAVLVSEIISIPLGSAFASTNPWIPILGSVGILAATLIVVLLFLGRYFPSSAPEYQSICGKDDRDDDDTCSNPAIDSAATSLQKPAVSTLANASFGHWVSRDVLLMLVAFFCCQLSRQFSSVLLQFSSFKFSWDYAKASYLLPLRAGINLVVLFWVIPHLLRFFTKQRGLIQWQADKYVTLLSGVCLAIGSILIFLSANPLELVFGQTFIALGFSFTVTARSFLTAMVEPRFMSLLYSGVTSVTYAGLIVGGPVFSTAFQWGLKLGGIWIGLPFLVAAVLFTVAFLTTLAATVTG</sequence>
<keyword evidence="3 6" id="KW-1133">Transmembrane helix</keyword>
<feature type="transmembrane region" description="Helical" evidence="6">
    <location>
        <begin position="272"/>
        <end position="293"/>
    </location>
</feature>
<reference evidence="7 8" key="1">
    <citation type="journal article" date="2016" name="Genome Biol. Evol.">
        <title>Divergent and convergent evolution of fungal pathogenicity.</title>
        <authorList>
            <person name="Shang Y."/>
            <person name="Xiao G."/>
            <person name="Zheng P."/>
            <person name="Cen K."/>
            <person name="Zhan S."/>
            <person name="Wang C."/>
        </authorList>
    </citation>
    <scope>NUCLEOTIDE SEQUENCE [LARGE SCALE GENOMIC DNA]</scope>
    <source>
        <strain evidence="7 8">RCEF 3172</strain>
    </source>
</reference>
<organism evidence="7 8">
    <name type="scientific">Beauveria brongniartii RCEF 3172</name>
    <dbReference type="NCBI Taxonomy" id="1081107"/>
    <lineage>
        <taxon>Eukaryota</taxon>
        <taxon>Fungi</taxon>
        <taxon>Dikarya</taxon>
        <taxon>Ascomycota</taxon>
        <taxon>Pezizomycotina</taxon>
        <taxon>Sordariomycetes</taxon>
        <taxon>Hypocreomycetidae</taxon>
        <taxon>Hypocreales</taxon>
        <taxon>Cordycipitaceae</taxon>
        <taxon>Beauveria</taxon>
        <taxon>Beauveria brongniartii</taxon>
    </lineage>
</organism>
<dbReference type="Proteomes" id="UP000076863">
    <property type="component" value="Unassembled WGS sequence"/>
</dbReference>
<dbReference type="OrthoDB" id="194139at2759"/>
<keyword evidence="4 6" id="KW-0472">Membrane</keyword>
<evidence type="ECO:0000256" key="2">
    <source>
        <dbReference type="ARBA" id="ARBA00022692"/>
    </source>
</evidence>
<feature type="transmembrane region" description="Helical" evidence="6">
    <location>
        <begin position="154"/>
        <end position="177"/>
    </location>
</feature>
<accession>A0A167EHA8</accession>
<feature type="compositionally biased region" description="Basic and acidic residues" evidence="5">
    <location>
        <begin position="1"/>
        <end position="25"/>
    </location>
</feature>
<evidence type="ECO:0000256" key="5">
    <source>
        <dbReference type="SAM" id="MobiDB-lite"/>
    </source>
</evidence>
<dbReference type="EMBL" id="AZHA01000011">
    <property type="protein sequence ID" value="OAA43932.1"/>
    <property type="molecule type" value="Genomic_DNA"/>
</dbReference>
<dbReference type="InterPro" id="IPR011701">
    <property type="entry name" value="MFS"/>
</dbReference>
<evidence type="ECO:0000256" key="1">
    <source>
        <dbReference type="ARBA" id="ARBA00004141"/>
    </source>
</evidence>
<feature type="transmembrane region" description="Helical" evidence="6">
    <location>
        <begin position="244"/>
        <end position="266"/>
    </location>
</feature>
<protein>
    <submittedName>
        <fullName evidence="7">MFS multidrug transporter</fullName>
    </submittedName>
</protein>
<dbReference type="AlphaFoldDB" id="A0A167EHA8"/>
<feature type="region of interest" description="Disordered" evidence="5">
    <location>
        <begin position="1"/>
        <end position="51"/>
    </location>
</feature>
<dbReference type="InterPro" id="IPR036259">
    <property type="entry name" value="MFS_trans_sf"/>
</dbReference>
<keyword evidence="2 6" id="KW-0812">Transmembrane</keyword>
<dbReference type="PANTHER" id="PTHR23507:SF1">
    <property type="entry name" value="FI18259P1-RELATED"/>
    <property type="match status" value="1"/>
</dbReference>
<dbReference type="PANTHER" id="PTHR23507">
    <property type="entry name" value="ZGC:174356"/>
    <property type="match status" value="1"/>
</dbReference>
<evidence type="ECO:0000256" key="4">
    <source>
        <dbReference type="ARBA" id="ARBA00023136"/>
    </source>
</evidence>
<proteinExistence type="predicted"/>